<dbReference type="InterPro" id="IPR029044">
    <property type="entry name" value="Nucleotide-diphossugar_trans"/>
</dbReference>
<evidence type="ECO:0000313" key="5">
    <source>
        <dbReference type="Proteomes" id="UP000275571"/>
    </source>
</evidence>
<dbReference type="Proteomes" id="UP000275571">
    <property type="component" value="Chromosome"/>
</dbReference>
<dbReference type="EMBL" id="CP028884">
    <property type="protein sequence ID" value="AYE35907.1"/>
    <property type="molecule type" value="Genomic_DNA"/>
</dbReference>
<evidence type="ECO:0000256" key="1">
    <source>
        <dbReference type="ARBA" id="ARBA00010401"/>
    </source>
</evidence>
<dbReference type="OrthoDB" id="369470at2"/>
<keyword evidence="5" id="KW-1185">Reference proteome</keyword>
<gene>
    <name evidence="4" type="ORF">DB313_00025</name>
</gene>
<organism evidence="4 5">
    <name type="scientific">Borrelia turcica IST7</name>
    <dbReference type="NCBI Taxonomy" id="1104446"/>
    <lineage>
        <taxon>Bacteria</taxon>
        <taxon>Pseudomonadati</taxon>
        <taxon>Spirochaetota</taxon>
        <taxon>Spirochaetia</taxon>
        <taxon>Spirochaetales</taxon>
        <taxon>Borreliaceae</taxon>
        <taxon>Borrelia</taxon>
    </lineage>
</organism>
<dbReference type="RefSeq" id="WP_120103827.1">
    <property type="nucleotide sequence ID" value="NZ_CP028884.1"/>
</dbReference>
<keyword evidence="2 4" id="KW-0808">Transferase</keyword>
<accession>A0A386PM23</accession>
<name>A0A386PM23_9SPIR</name>
<dbReference type="GO" id="GO:0006011">
    <property type="term" value="P:UDP-alpha-D-glucose metabolic process"/>
    <property type="evidence" value="ECO:0007669"/>
    <property type="project" value="InterPro"/>
</dbReference>
<dbReference type="PANTHER" id="PTHR43511">
    <property type="match status" value="1"/>
</dbReference>
<dbReference type="InterPro" id="IPR016267">
    <property type="entry name" value="UDPGP_trans"/>
</dbReference>
<dbReference type="SUPFAM" id="SSF53448">
    <property type="entry name" value="Nucleotide-diphospho-sugar transferases"/>
    <property type="match status" value="1"/>
</dbReference>
<dbReference type="Pfam" id="PF01704">
    <property type="entry name" value="UDPGP"/>
    <property type="match status" value="1"/>
</dbReference>
<dbReference type="AlphaFoldDB" id="A0A386PM23"/>
<reference evidence="4 5" key="1">
    <citation type="journal article" date="2018" name="Infect. Genet. Evol.">
        <title>Genome-wide analysis of Borrelia turcica and 'Candidatus Borrelia tachyglossi' shows relapsing fever-like genomes with unique genomic links to Lyme disease Borrelia.</title>
        <authorList>
            <person name="Gofton A.W."/>
            <person name="Margos G."/>
            <person name="Fingerle V."/>
            <person name="Hepner S."/>
            <person name="Loh S.M."/>
            <person name="Ryan U."/>
            <person name="Irwin P."/>
            <person name="Oskam C.L."/>
        </authorList>
    </citation>
    <scope>NUCLEOTIDE SEQUENCE [LARGE SCALE GENOMIC DNA]</scope>
    <source>
        <strain evidence="4 5">IST7</strain>
    </source>
</reference>
<proteinExistence type="inferred from homology"/>
<protein>
    <submittedName>
        <fullName evidence="4">UTP--glucose-1-phosphate uridylyltransferase</fullName>
    </submittedName>
</protein>
<sequence length="484" mass="56056">MFEMIDKDFSRRMLDELNSHRLELLNVSIKSFPDKRHKSIFNLSGDIIKLKFEKRLVENNLKKYIDNFSEFLRVEEDNFYIFTGDELERLGLALYPYLSFGILNGGSATSYVDILKNSDFNEELYLLYESKILEAKEAFKDLPKGITPAYINKNGSYGFSFLALKIRHLLMLSKRYMDIYGVSEKPSMFQMTSFKTDTFISKFLDDIFDEDLIKNCNYYNFKKEDILTAIQPLVYCYRKLDNGQYVYFDYEKDGEKTILALPAGHGQNFRVLRDIYFKLYESGKRFVYIGNIDNIGFTVNLKALAIMAITNSSSGFEFSDKTALDTKGGILIVDKDDDLTCVDIGGAISKEDVRKAEYRGEKILFNCATGLFNLEYLVNNIDKIIEEMPSRIIEQNKEVGKYIAIEQITWEIVKLVDNPLIFEVSRGNRFLPAKLFIDMLIASGYLKEKLSFNISYIADYLNNSLNNLLKNDYGLVFRDGKWNI</sequence>
<evidence type="ECO:0000256" key="2">
    <source>
        <dbReference type="ARBA" id="ARBA00022679"/>
    </source>
</evidence>
<comment type="similarity">
    <text evidence="1">Belongs to the UDPGP type 1 family.</text>
</comment>
<dbReference type="GO" id="GO:0003983">
    <property type="term" value="F:UTP:glucose-1-phosphate uridylyltransferase activity"/>
    <property type="evidence" value="ECO:0007669"/>
    <property type="project" value="InterPro"/>
</dbReference>
<dbReference type="InterPro" id="IPR002618">
    <property type="entry name" value="UDPGP_fam"/>
</dbReference>
<keyword evidence="3 4" id="KW-0548">Nucleotidyltransferase</keyword>
<dbReference type="Gene3D" id="3.90.550.10">
    <property type="entry name" value="Spore Coat Polysaccharide Biosynthesis Protein SpsA, Chain A"/>
    <property type="match status" value="1"/>
</dbReference>
<dbReference type="KEGG" id="btur:DB313_00025"/>
<evidence type="ECO:0000313" key="4">
    <source>
        <dbReference type="EMBL" id="AYE35907.1"/>
    </source>
</evidence>
<evidence type="ECO:0000256" key="3">
    <source>
        <dbReference type="ARBA" id="ARBA00022695"/>
    </source>
</evidence>